<reference evidence="1 2" key="1">
    <citation type="submission" date="2016-01" db="EMBL/GenBank/DDBJ databases">
        <title>Highly variable Streptococcus oralis are common among viridans streptococci isolated from primates.</title>
        <authorList>
            <person name="Denapaite D."/>
            <person name="Rieger M."/>
            <person name="Koendgen S."/>
            <person name="Brueckner R."/>
            <person name="Ochigava I."/>
            <person name="Kappeler P."/>
            <person name="Maetz-Rensing K."/>
            <person name="Leendertz F."/>
            <person name="Hakenbeck R."/>
        </authorList>
    </citation>
    <scope>NUCLEOTIDE SEQUENCE [LARGE SCALE GENOMIC DNA]</scope>
    <source>
        <strain evidence="1 2">DD02</strain>
    </source>
</reference>
<organism evidence="1 2">
    <name type="scientific">Streptococcus gallolyticus</name>
    <dbReference type="NCBI Taxonomy" id="315405"/>
    <lineage>
        <taxon>Bacteria</taxon>
        <taxon>Bacillati</taxon>
        <taxon>Bacillota</taxon>
        <taxon>Bacilli</taxon>
        <taxon>Lactobacillales</taxon>
        <taxon>Streptococcaceae</taxon>
        <taxon>Streptococcus</taxon>
    </lineage>
</organism>
<protein>
    <recommendedName>
        <fullName evidence="3">Phage protein</fullName>
    </recommendedName>
</protein>
<comment type="caution">
    <text evidence="1">The sequence shown here is derived from an EMBL/GenBank/DDBJ whole genome shotgun (WGS) entry which is preliminary data.</text>
</comment>
<dbReference type="RefSeq" id="WP_061458789.1">
    <property type="nucleotide sequence ID" value="NZ_KQ968748.1"/>
</dbReference>
<dbReference type="EMBL" id="LQOF01000288">
    <property type="protein sequence ID" value="KXT67647.1"/>
    <property type="molecule type" value="Genomic_DNA"/>
</dbReference>
<evidence type="ECO:0000313" key="2">
    <source>
        <dbReference type="Proteomes" id="UP000070198"/>
    </source>
</evidence>
<dbReference type="PATRIC" id="fig|315405.11.peg.1529"/>
<sequence>MNELEIKILNFIKNRGSFENPVPRKRLETEFSLKKREVEKAIENLRVKFKHPIVASKKEGASGYYLPKDDNERNAGLAPYKAQILTSQRNLTAIMSVNLEDYWKGHTA</sequence>
<accession>A0A139MVQ6</accession>
<dbReference type="AlphaFoldDB" id="A0A139MVQ6"/>
<proteinExistence type="predicted"/>
<evidence type="ECO:0000313" key="1">
    <source>
        <dbReference type="EMBL" id="KXT67647.1"/>
    </source>
</evidence>
<name>A0A139MVQ6_9STRE</name>
<dbReference type="Proteomes" id="UP000070198">
    <property type="component" value="Unassembled WGS sequence"/>
</dbReference>
<gene>
    <name evidence="1" type="ORF">SGADD02_01283</name>
</gene>
<evidence type="ECO:0008006" key="3">
    <source>
        <dbReference type="Google" id="ProtNLM"/>
    </source>
</evidence>